<dbReference type="PANTHER" id="PTHR45733">
    <property type="entry name" value="FORMIN-J"/>
    <property type="match status" value="1"/>
</dbReference>
<dbReference type="Gene3D" id="1.20.58.2220">
    <property type="entry name" value="Formin, FH2 domain"/>
    <property type="match status" value="1"/>
</dbReference>
<feature type="region of interest" description="Disordered" evidence="2">
    <location>
        <begin position="144"/>
        <end position="165"/>
    </location>
</feature>
<keyword evidence="5" id="KW-1185">Reference proteome</keyword>
<dbReference type="EnsemblPlants" id="PGSC0003DMT400020452">
    <property type="protein sequence ID" value="PGSC0003DMT400020452"/>
    <property type="gene ID" value="PGSC0003DMG402007901"/>
</dbReference>
<dbReference type="PaxDb" id="4113-PGSC0003DMT400020452"/>
<evidence type="ECO:0000256" key="2">
    <source>
        <dbReference type="SAM" id="MobiDB-lite"/>
    </source>
</evidence>
<dbReference type="InterPro" id="IPR042201">
    <property type="entry name" value="FH2_Formin_sf"/>
</dbReference>
<reference evidence="5" key="1">
    <citation type="journal article" date="2011" name="Nature">
        <title>Genome sequence and analysis of the tuber crop potato.</title>
        <authorList>
            <consortium name="The Potato Genome Sequencing Consortium"/>
        </authorList>
    </citation>
    <scope>NUCLEOTIDE SEQUENCE [LARGE SCALE GENOMIC DNA]</scope>
    <source>
        <strain evidence="5">cv. DM1-3 516 R44</strain>
    </source>
</reference>
<dbReference type="Pfam" id="PF02181">
    <property type="entry name" value="FH2"/>
    <property type="match status" value="1"/>
</dbReference>
<protein>
    <submittedName>
        <fullName evidence="4">Formin 13</fullName>
    </submittedName>
</protein>
<organism evidence="4 5">
    <name type="scientific">Solanum tuberosum</name>
    <name type="common">Potato</name>
    <dbReference type="NCBI Taxonomy" id="4113"/>
    <lineage>
        <taxon>Eukaryota</taxon>
        <taxon>Viridiplantae</taxon>
        <taxon>Streptophyta</taxon>
        <taxon>Embryophyta</taxon>
        <taxon>Tracheophyta</taxon>
        <taxon>Spermatophyta</taxon>
        <taxon>Magnoliopsida</taxon>
        <taxon>eudicotyledons</taxon>
        <taxon>Gunneridae</taxon>
        <taxon>Pentapetalae</taxon>
        <taxon>asterids</taxon>
        <taxon>lamiids</taxon>
        <taxon>Solanales</taxon>
        <taxon>Solanaceae</taxon>
        <taxon>Solanoideae</taxon>
        <taxon>Solaneae</taxon>
        <taxon>Solanum</taxon>
    </lineage>
</organism>
<evidence type="ECO:0000259" key="3">
    <source>
        <dbReference type="PROSITE" id="PS51444"/>
    </source>
</evidence>
<dbReference type="Gramene" id="PGSC0003DMT400020452">
    <property type="protein sequence ID" value="PGSC0003DMT400020452"/>
    <property type="gene ID" value="PGSC0003DMG402007901"/>
</dbReference>
<sequence>MTLMHYLCKILTDKLPELLDFSKDLSSLEPALKIQLKYLAEEMKAISKGMEKVVDELSMSENDGLMSENFCKALTEFLSCAEGEVSSLAQLFSDVGKNVDSLIIYFGEDPARCPFEQVVSTLMSFQRMFNQALEENRKQLEFERKKAEKEAKEKQRTSASDHKKT</sequence>
<dbReference type="InterPro" id="IPR015425">
    <property type="entry name" value="FH2_Formin"/>
</dbReference>
<dbReference type="SUPFAM" id="SSF101447">
    <property type="entry name" value="Formin homology 2 domain (FH2 domain)"/>
    <property type="match status" value="1"/>
</dbReference>
<evidence type="ECO:0000256" key="1">
    <source>
        <dbReference type="ARBA" id="ARBA00006468"/>
    </source>
</evidence>
<proteinExistence type="inferred from homology"/>
<dbReference type="InterPro" id="IPR051144">
    <property type="entry name" value="Formin_homology_domain"/>
</dbReference>
<dbReference type="Proteomes" id="UP000011115">
    <property type="component" value="Unassembled WGS sequence"/>
</dbReference>
<dbReference type="eggNOG" id="KOG1922">
    <property type="taxonomic scope" value="Eukaryota"/>
</dbReference>
<comment type="similarity">
    <text evidence="1">Belongs to the formin-like family. Class-II subfamily.</text>
</comment>
<dbReference type="PANTHER" id="PTHR45733:SF27">
    <property type="entry name" value="FORMIN-LIKE PROTEIN"/>
    <property type="match status" value="1"/>
</dbReference>
<dbReference type="AlphaFoldDB" id="M1ADI0"/>
<accession>M1ADI0</accession>
<feature type="domain" description="FH2" evidence="3">
    <location>
        <begin position="1"/>
        <end position="155"/>
    </location>
</feature>
<dbReference type="HOGENOM" id="CLU_028505_2_1_1"/>
<dbReference type="InParanoid" id="M1ADI0"/>
<reference evidence="4" key="2">
    <citation type="submission" date="2015-06" db="UniProtKB">
        <authorList>
            <consortium name="EnsemblPlants"/>
        </authorList>
    </citation>
    <scope>IDENTIFICATION</scope>
    <source>
        <strain evidence="4">DM1-3 516 R44</strain>
    </source>
</reference>
<dbReference type="OMA" id="VHNENCK"/>
<evidence type="ECO:0000313" key="4">
    <source>
        <dbReference type="EnsemblPlants" id="PGSC0003DMT400020452"/>
    </source>
</evidence>
<evidence type="ECO:0000313" key="5">
    <source>
        <dbReference type="Proteomes" id="UP000011115"/>
    </source>
</evidence>
<name>M1ADI0_SOLTU</name>
<dbReference type="STRING" id="4113.M1ADI0"/>
<dbReference type="PROSITE" id="PS51444">
    <property type="entry name" value="FH2"/>
    <property type="match status" value="1"/>
</dbReference>